<dbReference type="STRING" id="1797593.A3A65_04685"/>
<organism evidence="1 2">
    <name type="scientific">Candidatus Chisholmbacteria bacterium RIFCSPLOWO2_01_FULL_49_14</name>
    <dbReference type="NCBI Taxonomy" id="1797593"/>
    <lineage>
        <taxon>Bacteria</taxon>
        <taxon>Candidatus Chisholmiibacteriota</taxon>
    </lineage>
</organism>
<protein>
    <recommendedName>
        <fullName evidence="3">DNA alkylation repair protein</fullName>
    </recommendedName>
</protein>
<dbReference type="AlphaFoldDB" id="A0A1G1W419"/>
<proteinExistence type="predicted"/>
<gene>
    <name evidence="1" type="ORF">A3A65_04685</name>
</gene>
<evidence type="ECO:0000313" key="1">
    <source>
        <dbReference type="EMBL" id="OGY22422.1"/>
    </source>
</evidence>
<dbReference type="Proteomes" id="UP000176723">
    <property type="component" value="Unassembled WGS sequence"/>
</dbReference>
<evidence type="ECO:0008006" key="3">
    <source>
        <dbReference type="Google" id="ProtNLM"/>
    </source>
</evidence>
<dbReference type="InterPro" id="IPR016024">
    <property type="entry name" value="ARM-type_fold"/>
</dbReference>
<dbReference type="PANTHER" id="PTHR34070">
    <property type="entry name" value="ARMADILLO-TYPE FOLD"/>
    <property type="match status" value="1"/>
</dbReference>
<dbReference type="EMBL" id="MHCL01000003">
    <property type="protein sequence ID" value="OGY22422.1"/>
    <property type="molecule type" value="Genomic_DNA"/>
</dbReference>
<sequence>MKIKIAQELGYFRNSLQRLADPKRAEGEKRYLKSSLRHYGVSMPKLEKIIRVWAEGHPECSIDDAVKLSNLLWDSQWHEEKTIAVELLAYKAQNLEMRHLKIIEKMMREAKTWAHIDPIAILLIGSIMEKDKKMLKRLPEWAEDDNFWVRRIAILSQVLQFRKGKGNFTLFKKIVIPMLREGADWSKEERFFIRKAIGWALRELAPRRPELVYDFLKTYHHQMSGLTFKEGSRKLPLELQKNLKNNS</sequence>
<dbReference type="SUPFAM" id="SSF48371">
    <property type="entry name" value="ARM repeat"/>
    <property type="match status" value="1"/>
</dbReference>
<dbReference type="Pfam" id="PF08713">
    <property type="entry name" value="DNA_alkylation"/>
    <property type="match status" value="1"/>
</dbReference>
<evidence type="ECO:0000313" key="2">
    <source>
        <dbReference type="Proteomes" id="UP000176723"/>
    </source>
</evidence>
<name>A0A1G1W419_9BACT</name>
<dbReference type="PANTHER" id="PTHR34070:SF1">
    <property type="entry name" value="DNA ALKYLATION REPAIR PROTEIN"/>
    <property type="match status" value="1"/>
</dbReference>
<dbReference type="Gene3D" id="1.25.10.90">
    <property type="match status" value="1"/>
</dbReference>
<comment type="caution">
    <text evidence="1">The sequence shown here is derived from an EMBL/GenBank/DDBJ whole genome shotgun (WGS) entry which is preliminary data.</text>
</comment>
<dbReference type="InterPro" id="IPR014825">
    <property type="entry name" value="DNA_alkylation"/>
</dbReference>
<accession>A0A1G1W419</accession>
<reference evidence="1 2" key="1">
    <citation type="journal article" date="2016" name="Nat. Commun.">
        <title>Thousands of microbial genomes shed light on interconnected biogeochemical processes in an aquifer system.</title>
        <authorList>
            <person name="Anantharaman K."/>
            <person name="Brown C.T."/>
            <person name="Hug L.A."/>
            <person name="Sharon I."/>
            <person name="Castelle C.J."/>
            <person name="Probst A.J."/>
            <person name="Thomas B.C."/>
            <person name="Singh A."/>
            <person name="Wilkins M.J."/>
            <person name="Karaoz U."/>
            <person name="Brodie E.L."/>
            <person name="Williams K.H."/>
            <person name="Hubbard S.S."/>
            <person name="Banfield J.F."/>
        </authorList>
    </citation>
    <scope>NUCLEOTIDE SEQUENCE [LARGE SCALE GENOMIC DNA]</scope>
</reference>